<dbReference type="Pfam" id="PF01479">
    <property type="entry name" value="S4"/>
    <property type="match status" value="1"/>
</dbReference>
<organism evidence="6 7">
    <name type="scientific">Eiseniibacteriota bacterium</name>
    <dbReference type="NCBI Taxonomy" id="2212470"/>
    <lineage>
        <taxon>Bacteria</taxon>
        <taxon>Candidatus Eiseniibacteriota</taxon>
    </lineage>
</organism>
<name>A0A937XAZ2_UNCEI</name>
<dbReference type="PANTHER" id="PTHR47683:SF2">
    <property type="entry name" value="RNA-BINDING S4 DOMAIN-CONTAINING PROTEIN"/>
    <property type="match status" value="1"/>
</dbReference>
<evidence type="ECO:0000256" key="2">
    <source>
        <dbReference type="ARBA" id="ARBA00023235"/>
    </source>
</evidence>
<evidence type="ECO:0000259" key="5">
    <source>
        <dbReference type="SMART" id="SM00363"/>
    </source>
</evidence>
<evidence type="ECO:0000313" key="7">
    <source>
        <dbReference type="Proteomes" id="UP000748308"/>
    </source>
</evidence>
<dbReference type="InterPro" id="IPR036986">
    <property type="entry name" value="S4_RNA-bd_sf"/>
</dbReference>
<keyword evidence="3" id="KW-0694">RNA-binding</keyword>
<dbReference type="SUPFAM" id="SSF55174">
    <property type="entry name" value="Alpha-L RNA-binding motif"/>
    <property type="match status" value="1"/>
</dbReference>
<dbReference type="SMART" id="SM00363">
    <property type="entry name" value="S4"/>
    <property type="match status" value="1"/>
</dbReference>
<dbReference type="Gene3D" id="3.30.70.1560">
    <property type="entry name" value="Alpha-L RNA-binding motif"/>
    <property type="match status" value="1"/>
</dbReference>
<dbReference type="InterPro" id="IPR000748">
    <property type="entry name" value="PsdUridine_synth_RsuA/RluB/E/F"/>
</dbReference>
<dbReference type="InterPro" id="IPR002942">
    <property type="entry name" value="S4_RNA-bd"/>
</dbReference>
<dbReference type="Pfam" id="PF00849">
    <property type="entry name" value="PseudoU_synth_2"/>
    <property type="match status" value="1"/>
</dbReference>
<dbReference type="InterPro" id="IPR050343">
    <property type="entry name" value="RsuA_PseudoU_synthase"/>
</dbReference>
<dbReference type="PANTHER" id="PTHR47683">
    <property type="entry name" value="PSEUDOURIDINE SYNTHASE FAMILY PROTEIN-RELATED"/>
    <property type="match status" value="1"/>
</dbReference>
<proteinExistence type="inferred from homology"/>
<dbReference type="PROSITE" id="PS50889">
    <property type="entry name" value="S4"/>
    <property type="match status" value="1"/>
</dbReference>
<dbReference type="AlphaFoldDB" id="A0A937XAZ2"/>
<dbReference type="SUPFAM" id="SSF55120">
    <property type="entry name" value="Pseudouridine synthase"/>
    <property type="match status" value="1"/>
</dbReference>
<dbReference type="Gene3D" id="3.30.70.580">
    <property type="entry name" value="Pseudouridine synthase I, catalytic domain, N-terminal subdomain"/>
    <property type="match status" value="1"/>
</dbReference>
<protein>
    <recommendedName>
        <fullName evidence="4">Pseudouridine synthase</fullName>
        <ecNumber evidence="4">5.4.99.-</ecNumber>
    </recommendedName>
</protein>
<dbReference type="EC" id="5.4.99.-" evidence="4"/>
<dbReference type="InterPro" id="IPR018496">
    <property type="entry name" value="PsdUridine_synth_RsuA/RluB_CS"/>
</dbReference>
<dbReference type="CDD" id="cd02870">
    <property type="entry name" value="PseudoU_synth_RsuA_like"/>
    <property type="match status" value="1"/>
</dbReference>
<dbReference type="NCBIfam" id="TIGR00093">
    <property type="entry name" value="pseudouridine synthase"/>
    <property type="match status" value="1"/>
</dbReference>
<comment type="caution">
    <text evidence="6">The sequence shown here is derived from an EMBL/GenBank/DDBJ whole genome shotgun (WGS) entry which is preliminary data.</text>
</comment>
<dbReference type="GO" id="GO:0003723">
    <property type="term" value="F:RNA binding"/>
    <property type="evidence" value="ECO:0007669"/>
    <property type="project" value="UniProtKB-KW"/>
</dbReference>
<dbReference type="PROSITE" id="PS01149">
    <property type="entry name" value="PSI_RSU"/>
    <property type="match status" value="1"/>
</dbReference>
<dbReference type="InterPro" id="IPR020094">
    <property type="entry name" value="TruA/RsuA/RluB/E/F_N"/>
</dbReference>
<dbReference type="Gene3D" id="3.10.290.10">
    <property type="entry name" value="RNA-binding S4 domain"/>
    <property type="match status" value="1"/>
</dbReference>
<dbReference type="InterPro" id="IPR006145">
    <property type="entry name" value="PsdUridine_synth_RsuA/RluA"/>
</dbReference>
<accession>A0A937XAZ2</accession>
<dbReference type="CDD" id="cd00165">
    <property type="entry name" value="S4"/>
    <property type="match status" value="1"/>
</dbReference>
<dbReference type="EMBL" id="VGIY01000026">
    <property type="protein sequence ID" value="MBM3316618.1"/>
    <property type="molecule type" value="Genomic_DNA"/>
</dbReference>
<evidence type="ECO:0000256" key="4">
    <source>
        <dbReference type="RuleBase" id="RU003887"/>
    </source>
</evidence>
<evidence type="ECO:0000256" key="3">
    <source>
        <dbReference type="PROSITE-ProRule" id="PRU00182"/>
    </source>
</evidence>
<dbReference type="GO" id="GO:0120159">
    <property type="term" value="F:rRNA pseudouridine synthase activity"/>
    <property type="evidence" value="ECO:0007669"/>
    <property type="project" value="UniProtKB-ARBA"/>
</dbReference>
<keyword evidence="2 4" id="KW-0413">Isomerase</keyword>
<dbReference type="InterPro" id="IPR020103">
    <property type="entry name" value="PsdUridine_synth_cat_dom_sf"/>
</dbReference>
<dbReference type="GO" id="GO:0000455">
    <property type="term" value="P:enzyme-directed rRNA pseudouridine synthesis"/>
    <property type="evidence" value="ECO:0007669"/>
    <property type="project" value="UniProtKB-ARBA"/>
</dbReference>
<sequence length="239" mass="26256">MNRYLALCGAASRRGAMALVFAGRVQVNGETTTDPGLLVETGGDRVTLDGARVRAPSRWLYYALHKPRGVIVTSRDEQGRVDMRALLRRLPAHVFAVGRLDRDSEGLLLLTNHGELTEHLLHPRNRVERVYRVKVMPAPRPGQLARLAGGVPIGAGQVSGPAEVRLKRALARSGLLTITIREGKKREVRRMCSRVGLRVMRLRRIAFAGIRLGELPLGAHRPLTAEEIAQLRALSGLAL</sequence>
<dbReference type="Proteomes" id="UP000748308">
    <property type="component" value="Unassembled WGS sequence"/>
</dbReference>
<evidence type="ECO:0000256" key="1">
    <source>
        <dbReference type="ARBA" id="ARBA00008348"/>
    </source>
</evidence>
<dbReference type="InterPro" id="IPR042092">
    <property type="entry name" value="PsdUridine_s_RsuA/RluB/E/F_cat"/>
</dbReference>
<evidence type="ECO:0000313" key="6">
    <source>
        <dbReference type="EMBL" id="MBM3316618.1"/>
    </source>
</evidence>
<feature type="domain" description="RNA-binding S4" evidence="5">
    <location>
        <begin position="1"/>
        <end position="58"/>
    </location>
</feature>
<comment type="similarity">
    <text evidence="1 4">Belongs to the pseudouridine synthase RsuA family.</text>
</comment>
<reference evidence="6" key="1">
    <citation type="submission" date="2019-03" db="EMBL/GenBank/DDBJ databases">
        <title>Lake Tanganyika Metagenome-Assembled Genomes (MAGs).</title>
        <authorList>
            <person name="Tran P."/>
        </authorList>
    </citation>
    <scope>NUCLEOTIDE SEQUENCE</scope>
    <source>
        <strain evidence="6">M_DeepCast_400m_m2_100</strain>
    </source>
</reference>
<gene>
    <name evidence="6" type="ORF">FJY75_02075</name>
</gene>